<dbReference type="InterPro" id="IPR023365">
    <property type="entry name" value="Sortase_dom-sf"/>
</dbReference>
<dbReference type="Proteomes" id="UP000474024">
    <property type="component" value="Unassembled WGS sequence"/>
</dbReference>
<evidence type="ECO:0000256" key="2">
    <source>
        <dbReference type="PIRSR" id="PIRSR605754-1"/>
    </source>
</evidence>
<dbReference type="SUPFAM" id="SSF63817">
    <property type="entry name" value="Sortase"/>
    <property type="match status" value="1"/>
</dbReference>
<evidence type="ECO:0000313" key="5">
    <source>
        <dbReference type="Proteomes" id="UP000474024"/>
    </source>
</evidence>
<dbReference type="InterPro" id="IPR042002">
    <property type="entry name" value="Sortase_C"/>
</dbReference>
<feature type="transmembrane region" description="Helical" evidence="3">
    <location>
        <begin position="264"/>
        <end position="283"/>
    </location>
</feature>
<protein>
    <submittedName>
        <fullName evidence="4">Class C sortase</fullName>
    </submittedName>
</protein>
<evidence type="ECO:0000313" key="4">
    <source>
        <dbReference type="EMBL" id="MST74629.1"/>
    </source>
</evidence>
<dbReference type="AlphaFoldDB" id="A0A6L5YRN8"/>
<accession>A0A6L5YRN8</accession>
<feature type="transmembrane region" description="Helical" evidence="3">
    <location>
        <begin position="12"/>
        <end position="32"/>
    </location>
</feature>
<gene>
    <name evidence="4" type="ORF">FYJ75_06185</name>
</gene>
<dbReference type="EMBL" id="VUNI01000007">
    <property type="protein sequence ID" value="MST74629.1"/>
    <property type="molecule type" value="Genomic_DNA"/>
</dbReference>
<dbReference type="Gene3D" id="2.40.260.10">
    <property type="entry name" value="Sortase"/>
    <property type="match status" value="1"/>
</dbReference>
<dbReference type="NCBIfam" id="TIGR01076">
    <property type="entry name" value="sortase_fam"/>
    <property type="match status" value="1"/>
</dbReference>
<dbReference type="GO" id="GO:0016787">
    <property type="term" value="F:hydrolase activity"/>
    <property type="evidence" value="ECO:0007669"/>
    <property type="project" value="UniProtKB-KW"/>
</dbReference>
<proteinExistence type="predicted"/>
<sequence>MKRNIRMKKKITTAGVGIIFFIGMALVLYPMAADMWNDYRQKKLISNYEAAVEELEEKEYKEQWEKAQTFNKQMDTCSPYEDAFGICDGEMEQTEYWKILNVSGDGIMGYLSIPKINVRLSIYHGTKDEVLQTGIGHLNGTSLPVGGEGTHCTLVAHRGLPGARLFTDLDQIEEGDRFYIHILDQTLAYEVCEILPMVDKTDREAITKALAIREGEDLVTLYTCTPYGVNSHRLLVTGRRIPHEENGKTENDSEKEASFFTKKYAGVYLIAGVLVLTGVAYGIRKILINKKMQKEKEQDGKGGRK</sequence>
<organism evidence="4 5">
    <name type="scientific">Roseburia porci</name>
    <dbReference type="NCBI Taxonomy" id="2605790"/>
    <lineage>
        <taxon>Bacteria</taxon>
        <taxon>Bacillati</taxon>
        <taxon>Bacillota</taxon>
        <taxon>Clostridia</taxon>
        <taxon>Lachnospirales</taxon>
        <taxon>Lachnospiraceae</taxon>
        <taxon>Roseburia</taxon>
    </lineage>
</organism>
<keyword evidence="3" id="KW-0812">Transmembrane</keyword>
<dbReference type="Pfam" id="PF04203">
    <property type="entry name" value="Sortase"/>
    <property type="match status" value="1"/>
</dbReference>
<keyword evidence="1" id="KW-0378">Hydrolase</keyword>
<keyword evidence="3" id="KW-0472">Membrane</keyword>
<name>A0A6L5YRN8_9FIRM</name>
<comment type="caution">
    <text evidence="4">The sequence shown here is derived from an EMBL/GenBank/DDBJ whole genome shotgun (WGS) entry which is preliminary data.</text>
</comment>
<keyword evidence="5" id="KW-1185">Reference proteome</keyword>
<dbReference type="NCBIfam" id="NF033745">
    <property type="entry name" value="class_C_sortase"/>
    <property type="match status" value="1"/>
</dbReference>
<reference evidence="4 5" key="1">
    <citation type="submission" date="2019-08" db="EMBL/GenBank/DDBJ databases">
        <title>In-depth cultivation of the pig gut microbiome towards novel bacterial diversity and tailored functional studies.</title>
        <authorList>
            <person name="Wylensek D."/>
            <person name="Hitch T.C.A."/>
            <person name="Clavel T."/>
        </authorList>
    </citation>
    <scope>NUCLEOTIDE SEQUENCE [LARGE SCALE GENOMIC DNA]</scope>
    <source>
        <strain evidence="4 5">MUC/MUC-530-WT-4D</strain>
    </source>
</reference>
<dbReference type="InterPro" id="IPR005754">
    <property type="entry name" value="Sortase"/>
</dbReference>
<evidence type="ECO:0000256" key="3">
    <source>
        <dbReference type="SAM" id="Phobius"/>
    </source>
</evidence>
<evidence type="ECO:0000256" key="1">
    <source>
        <dbReference type="ARBA" id="ARBA00022801"/>
    </source>
</evidence>
<feature type="active site" description="Acyl-thioester intermediate" evidence="2">
    <location>
        <position position="224"/>
    </location>
</feature>
<feature type="active site" description="Proton donor/acceptor" evidence="2">
    <location>
        <position position="157"/>
    </location>
</feature>
<keyword evidence="3" id="KW-1133">Transmembrane helix</keyword>
<dbReference type="CDD" id="cd05827">
    <property type="entry name" value="Sortase_C"/>
    <property type="match status" value="1"/>
</dbReference>